<evidence type="ECO:0000256" key="2">
    <source>
        <dbReference type="ARBA" id="ARBA00022679"/>
    </source>
</evidence>
<feature type="domain" description="L,D-TPase catalytic" evidence="10">
    <location>
        <begin position="252"/>
        <end position="373"/>
    </location>
</feature>
<dbReference type="Gene3D" id="2.60.40.3780">
    <property type="match status" value="1"/>
</dbReference>
<dbReference type="CDD" id="cd16913">
    <property type="entry name" value="YkuD_like"/>
    <property type="match status" value="1"/>
</dbReference>
<dbReference type="GO" id="GO:0071972">
    <property type="term" value="F:peptidoglycan L,D-transpeptidase activity"/>
    <property type="evidence" value="ECO:0007669"/>
    <property type="project" value="TreeGrafter"/>
</dbReference>
<keyword evidence="6 7" id="KW-0961">Cell wall biogenesis/degradation</keyword>
<dbReference type="GO" id="GO:0005576">
    <property type="term" value="C:extracellular region"/>
    <property type="evidence" value="ECO:0007669"/>
    <property type="project" value="TreeGrafter"/>
</dbReference>
<dbReference type="GO" id="GO:0008360">
    <property type="term" value="P:regulation of cell shape"/>
    <property type="evidence" value="ECO:0007669"/>
    <property type="project" value="UniProtKB-UniRule"/>
</dbReference>
<dbReference type="AlphaFoldDB" id="A0A9W6VJI0"/>
<sequence>MTKHRISRRLPTMLVCLTLAATLGISACSGGATTTAATGSASAAPDGGGPAASAPRPAQVAVEPANGARSVSPVDPVKVTVTDGRIGDITLAKPDGGTVNGELAADKQSWTATEPLGYGKTYTWHGTATGTDNKPVEISGSFTTVSPNKQISGSLNVGDNQTYGIAIPIALTFSSKVTDKAAVERRLSVETTPKTEGSWAWTSDTSVHWRPKEYYQPGTQVKVAANIYGVDFGNGAFGKQDLTADFTIGRSEIVKGNTQTHHIQVIRDGQLVADYPVSFGLDSDPGRVTHSGTHVVMGKSATYSMCNPKYNYCDVNVPWAVRISNNGEFIHGLASSVWAQGKKNISHGCVNLSPERAKEYYDQALIGDPVEIEGSTQQLSPADGDYADWTYSWQDWTKLSALNG</sequence>
<dbReference type="PANTHER" id="PTHR30582">
    <property type="entry name" value="L,D-TRANSPEPTIDASE"/>
    <property type="match status" value="1"/>
</dbReference>
<dbReference type="PROSITE" id="PS51257">
    <property type="entry name" value="PROKAR_LIPOPROTEIN"/>
    <property type="match status" value="1"/>
</dbReference>
<evidence type="ECO:0000313" key="11">
    <source>
        <dbReference type="EMBL" id="GLY70730.1"/>
    </source>
</evidence>
<dbReference type="InterPro" id="IPR041280">
    <property type="entry name" value="Big_10"/>
</dbReference>
<feature type="signal peptide" evidence="9">
    <location>
        <begin position="1"/>
        <end position="27"/>
    </location>
</feature>
<dbReference type="GO" id="GO:0071555">
    <property type="term" value="P:cell wall organization"/>
    <property type="evidence" value="ECO:0007669"/>
    <property type="project" value="UniProtKB-UniRule"/>
</dbReference>
<dbReference type="GO" id="GO:0018104">
    <property type="term" value="P:peptidoglycan-protein cross-linking"/>
    <property type="evidence" value="ECO:0007669"/>
    <property type="project" value="TreeGrafter"/>
</dbReference>
<keyword evidence="9" id="KW-0732">Signal</keyword>
<dbReference type="InterPro" id="IPR038063">
    <property type="entry name" value="Transpep_catalytic_dom"/>
</dbReference>
<feature type="chain" id="PRO_5040886460" evidence="9">
    <location>
        <begin position="28"/>
        <end position="404"/>
    </location>
</feature>
<evidence type="ECO:0000256" key="3">
    <source>
        <dbReference type="ARBA" id="ARBA00022960"/>
    </source>
</evidence>
<accession>A0A9W6VJI0</accession>
<keyword evidence="12" id="KW-1185">Reference proteome</keyword>
<organism evidence="11 12">
    <name type="scientific">Amycolatopsis taiwanensis</name>
    <dbReference type="NCBI Taxonomy" id="342230"/>
    <lineage>
        <taxon>Bacteria</taxon>
        <taxon>Bacillati</taxon>
        <taxon>Actinomycetota</taxon>
        <taxon>Actinomycetes</taxon>
        <taxon>Pseudonocardiales</taxon>
        <taxon>Pseudonocardiaceae</taxon>
        <taxon>Amycolatopsis</taxon>
    </lineage>
</organism>
<dbReference type="CDD" id="cd13432">
    <property type="entry name" value="LDT_IgD_like_2"/>
    <property type="match status" value="1"/>
</dbReference>
<dbReference type="Pfam" id="PF17964">
    <property type="entry name" value="Big_10"/>
    <property type="match status" value="1"/>
</dbReference>
<dbReference type="Gene3D" id="2.40.440.10">
    <property type="entry name" value="L,D-transpeptidase catalytic domain-like"/>
    <property type="match status" value="1"/>
</dbReference>
<feature type="active site" description="Proton donor/acceptor" evidence="7">
    <location>
        <position position="331"/>
    </location>
</feature>
<feature type="active site" description="Nucleophile" evidence="7">
    <location>
        <position position="349"/>
    </location>
</feature>
<dbReference type="SUPFAM" id="SSF141523">
    <property type="entry name" value="L,D-transpeptidase catalytic domain-like"/>
    <property type="match status" value="1"/>
</dbReference>
<dbReference type="Gene3D" id="2.60.40.3710">
    <property type="match status" value="1"/>
</dbReference>
<evidence type="ECO:0000256" key="7">
    <source>
        <dbReference type="PROSITE-ProRule" id="PRU01373"/>
    </source>
</evidence>
<dbReference type="EMBL" id="BSTI01000026">
    <property type="protein sequence ID" value="GLY70730.1"/>
    <property type="molecule type" value="Genomic_DNA"/>
</dbReference>
<keyword evidence="2" id="KW-0808">Transferase</keyword>
<evidence type="ECO:0000256" key="8">
    <source>
        <dbReference type="SAM" id="MobiDB-lite"/>
    </source>
</evidence>
<name>A0A9W6VJI0_9PSEU</name>
<keyword evidence="5" id="KW-0012">Acyltransferase</keyword>
<keyword evidence="3 7" id="KW-0133">Cell shape</keyword>
<evidence type="ECO:0000256" key="1">
    <source>
        <dbReference type="ARBA" id="ARBA00004752"/>
    </source>
</evidence>
<dbReference type="GO" id="GO:0016746">
    <property type="term" value="F:acyltransferase activity"/>
    <property type="evidence" value="ECO:0007669"/>
    <property type="project" value="UniProtKB-KW"/>
</dbReference>
<dbReference type="Pfam" id="PF03734">
    <property type="entry name" value="YkuD"/>
    <property type="match status" value="1"/>
</dbReference>
<evidence type="ECO:0000256" key="4">
    <source>
        <dbReference type="ARBA" id="ARBA00022984"/>
    </source>
</evidence>
<evidence type="ECO:0000313" key="12">
    <source>
        <dbReference type="Proteomes" id="UP001165136"/>
    </source>
</evidence>
<comment type="pathway">
    <text evidence="1 7">Cell wall biogenesis; peptidoglycan biosynthesis.</text>
</comment>
<evidence type="ECO:0000256" key="9">
    <source>
        <dbReference type="SAM" id="SignalP"/>
    </source>
</evidence>
<evidence type="ECO:0000259" key="10">
    <source>
        <dbReference type="PROSITE" id="PS52029"/>
    </source>
</evidence>
<dbReference type="PANTHER" id="PTHR30582:SF2">
    <property type="entry name" value="L,D-TRANSPEPTIDASE YCIB-RELATED"/>
    <property type="match status" value="1"/>
</dbReference>
<reference evidence="11" key="1">
    <citation type="submission" date="2023-03" db="EMBL/GenBank/DDBJ databases">
        <title>Amycolatopsis taiwanensis NBRC 103393.</title>
        <authorList>
            <person name="Ichikawa N."/>
            <person name="Sato H."/>
            <person name="Tonouchi N."/>
        </authorList>
    </citation>
    <scope>NUCLEOTIDE SEQUENCE</scope>
    <source>
        <strain evidence="11">NBRC 103393</strain>
    </source>
</reference>
<gene>
    <name evidence="11" type="primary">lprQ</name>
    <name evidence="11" type="ORF">Atai01_73490</name>
</gene>
<evidence type="ECO:0000256" key="6">
    <source>
        <dbReference type="ARBA" id="ARBA00023316"/>
    </source>
</evidence>
<proteinExistence type="predicted"/>
<evidence type="ECO:0000256" key="5">
    <source>
        <dbReference type="ARBA" id="ARBA00023315"/>
    </source>
</evidence>
<comment type="caution">
    <text evidence="11">The sequence shown here is derived from an EMBL/GenBank/DDBJ whole genome shotgun (WGS) entry which is preliminary data.</text>
</comment>
<dbReference type="PROSITE" id="PS52029">
    <property type="entry name" value="LD_TPASE"/>
    <property type="match status" value="1"/>
</dbReference>
<feature type="region of interest" description="Disordered" evidence="8">
    <location>
        <begin position="34"/>
        <end position="57"/>
    </location>
</feature>
<dbReference type="InterPro" id="IPR005490">
    <property type="entry name" value="LD_TPept_cat_dom"/>
</dbReference>
<protein>
    <submittedName>
        <fullName evidence="11">L,D-transpeptidase 5</fullName>
    </submittedName>
</protein>
<dbReference type="Proteomes" id="UP001165136">
    <property type="component" value="Unassembled WGS sequence"/>
</dbReference>
<keyword evidence="4 7" id="KW-0573">Peptidoglycan synthesis</keyword>
<dbReference type="InterPro" id="IPR050979">
    <property type="entry name" value="LD-transpeptidase"/>
</dbReference>